<evidence type="ECO:0008006" key="3">
    <source>
        <dbReference type="Google" id="ProtNLM"/>
    </source>
</evidence>
<dbReference type="EMBL" id="OQ749652">
    <property type="protein sequence ID" value="WIC39577.1"/>
    <property type="molecule type" value="Genomic_DNA"/>
</dbReference>
<reference evidence="1" key="1">
    <citation type="submission" date="2023-04" db="EMBL/GenBank/DDBJ databases">
        <title>Bacteriophage Phass-1 Discovered in the Human Gut Virome - the Founding Member of the Proposed New Family Phassviridae.</title>
        <authorList>
            <person name="Tikunov A.Y."/>
            <person name="Morozova V.V."/>
            <person name="Chechushkov A.V."/>
            <person name="Tikunova N.V."/>
        </authorList>
    </citation>
    <scope>NUCLEOTIDE SEQUENCE</scope>
</reference>
<evidence type="ECO:0000313" key="1">
    <source>
        <dbReference type="EMBL" id="WIC39577.1"/>
    </source>
</evidence>
<protein>
    <recommendedName>
        <fullName evidence="3">Terminase large subunit</fullName>
    </recommendedName>
</protein>
<name>A0AAF0LW17_9CAUD</name>
<dbReference type="Proteomes" id="UP001237988">
    <property type="component" value="Segment"/>
</dbReference>
<dbReference type="InterPro" id="IPR027417">
    <property type="entry name" value="P-loop_NTPase"/>
</dbReference>
<sequence>MPLPIKKNNQNNLLTRVVSKQEILDNIEEYRKAISFYRAYPDKLVDMYIQASGEDCTFKLFPYQRIFLRAMARYKDVFLTFSRGTSKSFIDDLWNMLECILYPNTKLAIAATTKG</sequence>
<evidence type="ECO:0000313" key="2">
    <source>
        <dbReference type="Proteomes" id="UP001237988"/>
    </source>
</evidence>
<proteinExistence type="predicted"/>
<organism evidence="1 2">
    <name type="scientific">Phage Phass-1</name>
    <dbReference type="NCBI Taxonomy" id="3043662"/>
    <lineage>
        <taxon>Viruses</taxon>
        <taxon>Duplodnaviria</taxon>
        <taxon>Heunggongvirae</taxon>
        <taxon>Uroviricota</taxon>
        <taxon>Caudoviricetes</taxon>
        <taxon>Caudoviricetes code 15 clade</taxon>
    </lineage>
</organism>
<dbReference type="Gene3D" id="3.40.50.300">
    <property type="entry name" value="P-loop containing nucleotide triphosphate hydrolases"/>
    <property type="match status" value="1"/>
</dbReference>
<accession>A0AAF0LW17</accession>